<dbReference type="AlphaFoldDB" id="A0A9I9EM40"/>
<proteinExistence type="predicted"/>
<dbReference type="EnsemblPlants" id="MELO3C035239.2.1">
    <property type="protein sequence ID" value="MELO3C035239.2.1"/>
    <property type="gene ID" value="MELO3C035239.2"/>
</dbReference>
<name>A0A9I9EM40_CUCME</name>
<protein>
    <submittedName>
        <fullName evidence="1">Uncharacterized protein</fullName>
    </submittedName>
</protein>
<sequence length="114" mass="13030">MKWNFLTRQEVAVFGDTVAQTCVTINCAHYCDSRTNFLYEVGSDLLRFPASLRKLGHLRSIWATPLSLVRESQNSLVHAIANKALVKHKNGFYKLQLSILPVLEEEAEILYKHL</sequence>
<reference evidence="1" key="1">
    <citation type="submission" date="2023-03" db="UniProtKB">
        <authorList>
            <consortium name="EnsemblPlants"/>
        </authorList>
    </citation>
    <scope>IDENTIFICATION</scope>
</reference>
<evidence type="ECO:0000313" key="1">
    <source>
        <dbReference type="EnsemblPlants" id="MELO3C035239.2.1"/>
    </source>
</evidence>
<accession>A0A9I9EM40</accession>
<dbReference type="Gramene" id="MELO3C035239.2.1">
    <property type="protein sequence ID" value="MELO3C035239.2.1"/>
    <property type="gene ID" value="MELO3C035239.2"/>
</dbReference>
<organism evidence="1">
    <name type="scientific">Cucumis melo</name>
    <name type="common">Muskmelon</name>
    <dbReference type="NCBI Taxonomy" id="3656"/>
    <lineage>
        <taxon>Eukaryota</taxon>
        <taxon>Viridiplantae</taxon>
        <taxon>Streptophyta</taxon>
        <taxon>Embryophyta</taxon>
        <taxon>Tracheophyta</taxon>
        <taxon>Spermatophyta</taxon>
        <taxon>Magnoliopsida</taxon>
        <taxon>eudicotyledons</taxon>
        <taxon>Gunneridae</taxon>
        <taxon>Pentapetalae</taxon>
        <taxon>rosids</taxon>
        <taxon>fabids</taxon>
        <taxon>Cucurbitales</taxon>
        <taxon>Cucurbitaceae</taxon>
        <taxon>Benincaseae</taxon>
        <taxon>Cucumis</taxon>
    </lineage>
</organism>